<dbReference type="Proteomes" id="UP001054837">
    <property type="component" value="Unassembled WGS sequence"/>
</dbReference>
<protein>
    <submittedName>
        <fullName evidence="1">Uncharacterized protein</fullName>
    </submittedName>
</protein>
<dbReference type="EMBL" id="BPLQ01002139">
    <property type="protein sequence ID" value="GIX89131.1"/>
    <property type="molecule type" value="Genomic_DNA"/>
</dbReference>
<name>A0AAV4NWI7_9ARAC</name>
<evidence type="ECO:0000313" key="2">
    <source>
        <dbReference type="Proteomes" id="UP001054837"/>
    </source>
</evidence>
<dbReference type="AlphaFoldDB" id="A0AAV4NWI7"/>
<gene>
    <name evidence="1" type="ORF">CDAR_599491</name>
</gene>
<accession>A0AAV4NWI7</accession>
<proteinExistence type="predicted"/>
<keyword evidence="2" id="KW-1185">Reference proteome</keyword>
<sequence length="100" mass="11461">MVEKKKREGLYNVSMSSSRSCPIMSMDEEWIDHSCPTFVNLSTTMTPKEISPLHKGPRAIPRISTPIDFYEYGRPVNIFVTSSALVPYRFRVSPFPLYSL</sequence>
<organism evidence="1 2">
    <name type="scientific">Caerostris darwini</name>
    <dbReference type="NCBI Taxonomy" id="1538125"/>
    <lineage>
        <taxon>Eukaryota</taxon>
        <taxon>Metazoa</taxon>
        <taxon>Ecdysozoa</taxon>
        <taxon>Arthropoda</taxon>
        <taxon>Chelicerata</taxon>
        <taxon>Arachnida</taxon>
        <taxon>Araneae</taxon>
        <taxon>Araneomorphae</taxon>
        <taxon>Entelegynae</taxon>
        <taxon>Araneoidea</taxon>
        <taxon>Araneidae</taxon>
        <taxon>Caerostris</taxon>
    </lineage>
</organism>
<comment type="caution">
    <text evidence="1">The sequence shown here is derived from an EMBL/GenBank/DDBJ whole genome shotgun (WGS) entry which is preliminary data.</text>
</comment>
<reference evidence="1 2" key="1">
    <citation type="submission" date="2021-06" db="EMBL/GenBank/DDBJ databases">
        <title>Caerostris darwini draft genome.</title>
        <authorList>
            <person name="Kono N."/>
            <person name="Arakawa K."/>
        </authorList>
    </citation>
    <scope>NUCLEOTIDE SEQUENCE [LARGE SCALE GENOMIC DNA]</scope>
</reference>
<evidence type="ECO:0000313" key="1">
    <source>
        <dbReference type="EMBL" id="GIX89131.1"/>
    </source>
</evidence>